<protein>
    <submittedName>
        <fullName evidence="1">Uncharacterized protein</fullName>
    </submittedName>
</protein>
<dbReference type="Proteomes" id="UP000814140">
    <property type="component" value="Unassembled WGS sequence"/>
</dbReference>
<keyword evidence="2" id="KW-1185">Reference proteome</keyword>
<sequence length="502" mass="55031">MWRPATRAITGTNDVPLGNRRRFGPAPAEETAPPQLAQPSPSAYPRPPQNDERRFKEESPSNGTPTPADANGTRKKRSRWGEAKTEIPGLPTAISAAGVSQAQLDNYAIHLRLEEINRKLRLNDFIPPERERSPSPPPTYDAHGRRTNTREVRYRKKLEDERIRLVDRAMKNDPNFRPPVEYHQQKRSQRPSEKVYIPVKEFPEINFFGLLVGPRGNSLKKMERESGAKISIRGKGSVKEGKARPDQFAEDAEEDLHCLVLADTDEKVTACVKMINRVIETAASTPEGQNDHKRNQLRELAALNGTLRDDENQICQNCGGVGHRKYDCPEQRNFTANIICRVCGSAGHMARDCTVNKDPNAAFTGGPSPPSMSMVKGGFDSEYASLMAELGESGKGLGGDVGKGAWGGGGGGHDITAGGSNIPPWRRPEVWASNLGPPQQNSAAAGYRPPQQGGYGGGYGGPPAGYGGTPQAYGYPQASYQQPQDYNYAQYYQNQYTQQTST</sequence>
<evidence type="ECO:0000313" key="2">
    <source>
        <dbReference type="Proteomes" id="UP000814140"/>
    </source>
</evidence>
<reference evidence="1" key="1">
    <citation type="submission" date="2021-03" db="EMBL/GenBank/DDBJ databases">
        <authorList>
            <consortium name="DOE Joint Genome Institute"/>
            <person name="Ahrendt S."/>
            <person name="Looney B.P."/>
            <person name="Miyauchi S."/>
            <person name="Morin E."/>
            <person name="Drula E."/>
            <person name="Courty P.E."/>
            <person name="Chicoki N."/>
            <person name="Fauchery L."/>
            <person name="Kohler A."/>
            <person name="Kuo A."/>
            <person name="Labutti K."/>
            <person name="Pangilinan J."/>
            <person name="Lipzen A."/>
            <person name="Riley R."/>
            <person name="Andreopoulos W."/>
            <person name="He G."/>
            <person name="Johnson J."/>
            <person name="Barry K.W."/>
            <person name="Grigoriev I.V."/>
            <person name="Nagy L."/>
            <person name="Hibbett D."/>
            <person name="Henrissat B."/>
            <person name="Matheny P.B."/>
            <person name="Labbe J."/>
            <person name="Martin F."/>
        </authorList>
    </citation>
    <scope>NUCLEOTIDE SEQUENCE</scope>
    <source>
        <strain evidence="1">HHB10654</strain>
    </source>
</reference>
<organism evidence="1 2">
    <name type="scientific">Artomyces pyxidatus</name>
    <dbReference type="NCBI Taxonomy" id="48021"/>
    <lineage>
        <taxon>Eukaryota</taxon>
        <taxon>Fungi</taxon>
        <taxon>Dikarya</taxon>
        <taxon>Basidiomycota</taxon>
        <taxon>Agaricomycotina</taxon>
        <taxon>Agaricomycetes</taxon>
        <taxon>Russulales</taxon>
        <taxon>Auriscalpiaceae</taxon>
        <taxon>Artomyces</taxon>
    </lineage>
</organism>
<reference evidence="1" key="2">
    <citation type="journal article" date="2022" name="New Phytol.">
        <title>Evolutionary transition to the ectomycorrhizal habit in the genomes of a hyperdiverse lineage of mushroom-forming fungi.</title>
        <authorList>
            <person name="Looney B."/>
            <person name="Miyauchi S."/>
            <person name="Morin E."/>
            <person name="Drula E."/>
            <person name="Courty P.E."/>
            <person name="Kohler A."/>
            <person name="Kuo A."/>
            <person name="LaButti K."/>
            <person name="Pangilinan J."/>
            <person name="Lipzen A."/>
            <person name="Riley R."/>
            <person name="Andreopoulos W."/>
            <person name="He G."/>
            <person name="Johnson J."/>
            <person name="Nolan M."/>
            <person name="Tritt A."/>
            <person name="Barry K.W."/>
            <person name="Grigoriev I.V."/>
            <person name="Nagy L.G."/>
            <person name="Hibbett D."/>
            <person name="Henrissat B."/>
            <person name="Matheny P.B."/>
            <person name="Labbe J."/>
            <person name="Martin F.M."/>
        </authorList>
    </citation>
    <scope>NUCLEOTIDE SEQUENCE</scope>
    <source>
        <strain evidence="1">HHB10654</strain>
    </source>
</reference>
<accession>A0ACB8TG15</accession>
<comment type="caution">
    <text evidence="1">The sequence shown here is derived from an EMBL/GenBank/DDBJ whole genome shotgun (WGS) entry which is preliminary data.</text>
</comment>
<gene>
    <name evidence="1" type="ORF">BV25DRAFT_1847849</name>
</gene>
<evidence type="ECO:0000313" key="1">
    <source>
        <dbReference type="EMBL" id="KAI0067382.1"/>
    </source>
</evidence>
<proteinExistence type="predicted"/>
<name>A0ACB8TG15_9AGAM</name>
<dbReference type="EMBL" id="MU277190">
    <property type="protein sequence ID" value="KAI0067382.1"/>
    <property type="molecule type" value="Genomic_DNA"/>
</dbReference>